<feature type="compositionally biased region" description="Polar residues" evidence="1">
    <location>
        <begin position="1"/>
        <end position="18"/>
    </location>
</feature>
<comment type="caution">
    <text evidence="2">The sequence shown here is derived from an EMBL/GenBank/DDBJ whole genome shotgun (WGS) entry which is preliminary data.</text>
</comment>
<protein>
    <submittedName>
        <fullName evidence="2">Uncharacterized protein</fullName>
    </submittedName>
</protein>
<dbReference type="OrthoDB" id="2513590at2759"/>
<dbReference type="AlphaFoldDB" id="A0A0L0UUL3"/>
<dbReference type="Proteomes" id="UP000054564">
    <property type="component" value="Unassembled WGS sequence"/>
</dbReference>
<evidence type="ECO:0000313" key="2">
    <source>
        <dbReference type="EMBL" id="KNE90732.1"/>
    </source>
</evidence>
<organism evidence="2 3">
    <name type="scientific">Puccinia striiformis f. sp. tritici PST-78</name>
    <dbReference type="NCBI Taxonomy" id="1165861"/>
    <lineage>
        <taxon>Eukaryota</taxon>
        <taxon>Fungi</taxon>
        <taxon>Dikarya</taxon>
        <taxon>Basidiomycota</taxon>
        <taxon>Pucciniomycotina</taxon>
        <taxon>Pucciniomycetes</taxon>
        <taxon>Pucciniales</taxon>
        <taxon>Pucciniaceae</taxon>
        <taxon>Puccinia</taxon>
    </lineage>
</organism>
<feature type="region of interest" description="Disordered" evidence="1">
    <location>
        <begin position="1"/>
        <end position="130"/>
    </location>
</feature>
<feature type="compositionally biased region" description="Basic and acidic residues" evidence="1">
    <location>
        <begin position="22"/>
        <end position="50"/>
    </location>
</feature>
<evidence type="ECO:0000313" key="3">
    <source>
        <dbReference type="Proteomes" id="UP000054564"/>
    </source>
</evidence>
<evidence type="ECO:0000256" key="1">
    <source>
        <dbReference type="SAM" id="MobiDB-lite"/>
    </source>
</evidence>
<proteinExistence type="predicted"/>
<reference evidence="3" key="1">
    <citation type="submission" date="2014-03" db="EMBL/GenBank/DDBJ databases">
        <title>The Genome Sequence of Puccinia striiformis f. sp. tritici PST-78.</title>
        <authorList>
            <consortium name="The Broad Institute Genome Sequencing Platform"/>
            <person name="Cuomo C."/>
            <person name="Hulbert S."/>
            <person name="Chen X."/>
            <person name="Walker B."/>
            <person name="Young S.K."/>
            <person name="Zeng Q."/>
            <person name="Gargeya S."/>
            <person name="Fitzgerald M."/>
            <person name="Haas B."/>
            <person name="Abouelleil A."/>
            <person name="Alvarado L."/>
            <person name="Arachchi H.M."/>
            <person name="Berlin A.M."/>
            <person name="Chapman S.B."/>
            <person name="Goldberg J."/>
            <person name="Griggs A."/>
            <person name="Gujja S."/>
            <person name="Hansen M."/>
            <person name="Howarth C."/>
            <person name="Imamovic A."/>
            <person name="Larimer J."/>
            <person name="McCowan C."/>
            <person name="Montmayeur A."/>
            <person name="Murphy C."/>
            <person name="Neiman D."/>
            <person name="Pearson M."/>
            <person name="Priest M."/>
            <person name="Roberts A."/>
            <person name="Saif S."/>
            <person name="Shea T."/>
            <person name="Sisk P."/>
            <person name="Sykes S."/>
            <person name="Wortman J."/>
            <person name="Nusbaum C."/>
            <person name="Birren B."/>
        </authorList>
    </citation>
    <scope>NUCLEOTIDE SEQUENCE [LARGE SCALE GENOMIC DNA]</scope>
    <source>
        <strain evidence="3">race PST-78</strain>
    </source>
</reference>
<dbReference type="EMBL" id="AJIL01000240">
    <property type="protein sequence ID" value="KNE90732.1"/>
    <property type="molecule type" value="Genomic_DNA"/>
</dbReference>
<name>A0A0L0UUL3_9BASI</name>
<dbReference type="STRING" id="1165861.A0A0L0UUL3"/>
<keyword evidence="3" id="KW-1185">Reference proteome</keyword>
<sequence>MFINTEVSRYSRPSSILSKTAEPLDSRDVDWRQGPDHRYDCNITNPDRRPSSWSHQEGGIISPGHLPTLQPSSPSPHHCPSDLRPRSPSPPPRRMQTSIQGASRAHMHPDLSPAKQIRPSPASSCALPEDRPIQAPEQSDLIQQNPASWYNAYRPSPSFPSETNGVCHHDVRRGDAYYPWDQGPHSLEPNQLDIRRSQVLQHIPNLPEQPKVLKGMSQPDFYCSSSRPLNALRLSSCPIHASGVSPRQTQPMKQCCFQTIRQQQQVLSLLRMIWCKIHAREKKFRNKNALAFTLLQSCLPSDLKPVAAAVNTFSNAMEALAKACSEQSLIKLGSKLLALVHCYYVPGTLIEAHVSKFENLYNILKSSLVVSKDKTTMNVDTTMAGIFFISSFRFKETLVLLMQNLYNLKPFTFQKLAAQMNIENT</sequence>
<gene>
    <name evidence="2" type="ORF">PSTG_15838</name>
</gene>
<accession>A0A0L0UUL3</accession>